<organism evidence="2">
    <name type="scientific">Salvia splendens</name>
    <name type="common">Scarlet sage</name>
    <dbReference type="NCBI Taxonomy" id="180675"/>
    <lineage>
        <taxon>Eukaryota</taxon>
        <taxon>Viridiplantae</taxon>
        <taxon>Streptophyta</taxon>
        <taxon>Embryophyta</taxon>
        <taxon>Tracheophyta</taxon>
        <taxon>Spermatophyta</taxon>
        <taxon>Magnoliopsida</taxon>
        <taxon>eudicotyledons</taxon>
        <taxon>Gunneridae</taxon>
        <taxon>Pentapetalae</taxon>
        <taxon>asterids</taxon>
        <taxon>lamiids</taxon>
        <taxon>Lamiales</taxon>
        <taxon>Lamiaceae</taxon>
        <taxon>Nepetoideae</taxon>
        <taxon>Mentheae</taxon>
        <taxon>Salviinae</taxon>
        <taxon>Salvia</taxon>
        <taxon>Salvia subgen. Calosphace</taxon>
        <taxon>core Calosphace</taxon>
    </lineage>
</organism>
<dbReference type="PANTHER" id="PTHR23272:SF166">
    <property type="entry name" value="ZINC FINGER BED DOMAIN-CONTAINING PROTEIN RICESLEEPER 2-LIKE ISOFORM X1"/>
    <property type="match status" value="1"/>
</dbReference>
<sequence length="176" mass="20534">MVLNHDGKLRVKDNVIDPKTCRDWMIKNSRSRDEVVKSMCLKMQSKFEKYWEEYSDILSMGAMFDSRMKLKLVEYCYSTLDPLSSEDKINRLKTKLYILYDEYKKKGDDASLSKVSQPSGSCNSEVGESKFMEGVRRQEVGKLKMNPNVFAAYRSYRVEDEDSEYEKEEGHDQGKA</sequence>
<proteinExistence type="predicted"/>
<dbReference type="PANTHER" id="PTHR23272">
    <property type="entry name" value="BED FINGER-RELATED"/>
    <property type="match status" value="1"/>
</dbReference>
<reference evidence="2" key="2">
    <citation type="submission" date="2020-08" db="EMBL/GenBank/DDBJ databases">
        <title>Plant Genome Project.</title>
        <authorList>
            <person name="Zhang R.-G."/>
        </authorList>
    </citation>
    <scope>NUCLEOTIDE SEQUENCE</scope>
    <source>
        <strain evidence="2">Huo1</strain>
        <tissue evidence="2">Leaf</tissue>
    </source>
</reference>
<accession>A0A8X8XU07</accession>
<evidence type="ECO:0000313" key="2">
    <source>
        <dbReference type="EMBL" id="KAG6418762.1"/>
    </source>
</evidence>
<gene>
    <name evidence="2" type="ORF">SASPL_120967</name>
</gene>
<name>A0A8X8XU07_SALSN</name>
<feature type="domain" description="hAT-like transposase RNase-H fold" evidence="1">
    <location>
        <begin position="26"/>
        <end position="103"/>
    </location>
</feature>
<dbReference type="EMBL" id="PNBA02000007">
    <property type="protein sequence ID" value="KAG6418762.1"/>
    <property type="molecule type" value="Genomic_DNA"/>
</dbReference>
<dbReference type="Pfam" id="PF14372">
    <property type="entry name" value="hAT-like_RNase-H"/>
    <property type="match status" value="1"/>
</dbReference>
<evidence type="ECO:0000313" key="3">
    <source>
        <dbReference type="Proteomes" id="UP000298416"/>
    </source>
</evidence>
<keyword evidence="3" id="KW-1185">Reference proteome</keyword>
<evidence type="ECO:0000259" key="1">
    <source>
        <dbReference type="Pfam" id="PF14372"/>
    </source>
</evidence>
<dbReference type="InterPro" id="IPR025525">
    <property type="entry name" value="hAT-like_transposase_RNase-H"/>
</dbReference>
<reference evidence="2" key="1">
    <citation type="submission" date="2018-01" db="EMBL/GenBank/DDBJ databases">
        <authorList>
            <person name="Mao J.F."/>
        </authorList>
    </citation>
    <scope>NUCLEOTIDE SEQUENCE</scope>
    <source>
        <strain evidence="2">Huo1</strain>
        <tissue evidence="2">Leaf</tissue>
    </source>
</reference>
<dbReference type="GO" id="GO:0003677">
    <property type="term" value="F:DNA binding"/>
    <property type="evidence" value="ECO:0007669"/>
    <property type="project" value="InterPro"/>
</dbReference>
<dbReference type="AlphaFoldDB" id="A0A8X8XU07"/>
<protein>
    <recommendedName>
        <fullName evidence="1">hAT-like transposase RNase-H fold domain-containing protein</fullName>
    </recommendedName>
</protein>
<comment type="caution">
    <text evidence="2">The sequence shown here is derived from an EMBL/GenBank/DDBJ whole genome shotgun (WGS) entry which is preliminary data.</text>
</comment>
<dbReference type="Proteomes" id="UP000298416">
    <property type="component" value="Unassembled WGS sequence"/>
</dbReference>